<dbReference type="GO" id="GO:0003824">
    <property type="term" value="F:catalytic activity"/>
    <property type="evidence" value="ECO:0007669"/>
    <property type="project" value="UniProtKB-ARBA"/>
</dbReference>
<accession>A0A1V6S5L6</accession>
<dbReference type="GO" id="GO:0005975">
    <property type="term" value="P:carbohydrate metabolic process"/>
    <property type="evidence" value="ECO:0007669"/>
    <property type="project" value="InterPro"/>
</dbReference>
<dbReference type="EMBL" id="MLQL01000170">
    <property type="protein sequence ID" value="OQE07389.1"/>
    <property type="molecule type" value="Genomic_DNA"/>
</dbReference>
<dbReference type="InterPro" id="IPR032514">
    <property type="entry name" value="GtaA_central"/>
</dbReference>
<feature type="domain" description="Glutaminase A central" evidence="1">
    <location>
        <begin position="2"/>
        <end position="253"/>
    </location>
</feature>
<dbReference type="PANTHER" id="PTHR31987">
    <property type="entry name" value="GLUTAMINASE A-RELATED"/>
    <property type="match status" value="1"/>
</dbReference>
<dbReference type="EMBL" id="MLQL01000107">
    <property type="protein sequence ID" value="OQE09337.1"/>
    <property type="molecule type" value="Genomic_DNA"/>
</dbReference>
<reference evidence="3" key="1">
    <citation type="submission" date="2016-10" db="EMBL/GenBank/DDBJ databases">
        <title>Uncovering the secondary metabolism of Penicillium species provides insights into the evolution of 6-MSA pathways.</title>
        <authorList>
            <person name="Nielsen J.C."/>
            <person name="Nielsen J."/>
        </authorList>
    </citation>
    <scope>NUCLEOTIDE SEQUENCE [LARGE SCALE GENOMIC DNA]</scope>
    <source>
        <strain evidence="3">IBT 14082</strain>
    </source>
</reference>
<evidence type="ECO:0000313" key="3">
    <source>
        <dbReference type="EMBL" id="OQE09337.1"/>
    </source>
</evidence>
<proteinExistence type="predicted"/>
<evidence type="ECO:0000313" key="2">
    <source>
        <dbReference type="EMBL" id="OQE07389.1"/>
    </source>
</evidence>
<evidence type="ECO:0000313" key="4">
    <source>
        <dbReference type="Proteomes" id="UP000191342"/>
    </source>
</evidence>
<organism evidence="3 4">
    <name type="scientific">Penicillium flavigenum</name>
    <dbReference type="NCBI Taxonomy" id="254877"/>
    <lineage>
        <taxon>Eukaryota</taxon>
        <taxon>Fungi</taxon>
        <taxon>Dikarya</taxon>
        <taxon>Ascomycota</taxon>
        <taxon>Pezizomycotina</taxon>
        <taxon>Eurotiomycetes</taxon>
        <taxon>Eurotiomycetidae</taxon>
        <taxon>Eurotiales</taxon>
        <taxon>Aspergillaceae</taxon>
        <taxon>Penicillium</taxon>
    </lineage>
</organism>
<dbReference type="Pfam" id="PF16335">
    <property type="entry name" value="GtaA_6_Hairpin"/>
    <property type="match status" value="1"/>
</dbReference>
<feature type="non-terminal residue" evidence="3">
    <location>
        <position position="253"/>
    </location>
</feature>
<dbReference type="InterPro" id="IPR008928">
    <property type="entry name" value="6-hairpin_glycosidase_sf"/>
</dbReference>
<dbReference type="PANTHER" id="PTHR31987:SF1">
    <property type="entry name" value="GLUTAMINASE A"/>
    <property type="match status" value="1"/>
</dbReference>
<reference evidence="4" key="2">
    <citation type="journal article" date="2017" name="Nat. Microbiol.">
        <title>Global analysis of biosynthetic gene clusters reveals vast potential of secondary metabolite production in Penicillium species.</title>
        <authorList>
            <person name="Nielsen J.C."/>
            <person name="Grijseels S."/>
            <person name="Prigent S."/>
            <person name="Ji B."/>
            <person name="Dainat J."/>
            <person name="Nielsen K.F."/>
            <person name="Frisvad J.C."/>
            <person name="Workman M."/>
            <person name="Nielsen J."/>
        </authorList>
    </citation>
    <scope>NUCLEOTIDE SEQUENCE [LARGE SCALE GENOMIC DNA]</scope>
    <source>
        <strain evidence="4">IBT 14082</strain>
    </source>
</reference>
<dbReference type="OrthoDB" id="431715at2759"/>
<evidence type="ECO:0000259" key="1">
    <source>
        <dbReference type="Pfam" id="PF16335"/>
    </source>
</evidence>
<sequence>MYTFLKEISSNGNMNTVGVIFPAYPIFLCTNPELLKLILTPLLENQKAGKYPNDYSIHDLGSSYPNATGHSDGSDEKMPLEECGNMLIMSLAYVQKSGDTDFLNDHYSLLKQWTSYLVEDSLYPANQISTDDFAGPLANQTNLALKGIIGIQAMAVIANQTGHTADAADYSRIAKGYITQWQDLAIAKGANPPRTTLSYGDTASHGLLYNLFADARLGLNFVPQSVYQMQSDFYPTVANKYGVPLDTRHTYTK</sequence>
<gene>
    <name evidence="3" type="ORF">PENFLA_c107G03754</name>
    <name evidence="2" type="ORF">PENFLA_c170G03355</name>
</gene>
<comment type="caution">
    <text evidence="3">The sequence shown here is derived from an EMBL/GenBank/DDBJ whole genome shotgun (WGS) entry which is preliminary data.</text>
</comment>
<dbReference type="Proteomes" id="UP000191342">
    <property type="component" value="Unassembled WGS sequence"/>
</dbReference>
<dbReference type="InterPro" id="IPR012341">
    <property type="entry name" value="6hp_glycosidase-like_sf"/>
</dbReference>
<protein>
    <recommendedName>
        <fullName evidence="1">Glutaminase A central domain-containing protein</fullName>
    </recommendedName>
</protein>
<dbReference type="AlphaFoldDB" id="A0A1V6S5L6"/>
<dbReference type="SUPFAM" id="SSF48208">
    <property type="entry name" value="Six-hairpin glycosidases"/>
    <property type="match status" value="1"/>
</dbReference>
<dbReference type="STRING" id="254877.A0A1V6S5L6"/>
<keyword evidence="4" id="KW-1185">Reference proteome</keyword>
<dbReference type="InterPro" id="IPR052743">
    <property type="entry name" value="Glutaminase_GtaA"/>
</dbReference>
<name>A0A1V6S5L6_9EURO</name>
<dbReference type="Gene3D" id="1.50.10.10">
    <property type="match status" value="1"/>
</dbReference>